<dbReference type="SMART" id="SM00530">
    <property type="entry name" value="HTH_XRE"/>
    <property type="match status" value="1"/>
</dbReference>
<evidence type="ECO:0000259" key="2">
    <source>
        <dbReference type="PROSITE" id="PS50943"/>
    </source>
</evidence>
<name>A0A3E2TSC3_9FIRM</name>
<dbReference type="PANTHER" id="PTHR46558:SF11">
    <property type="entry name" value="HTH-TYPE TRANSCRIPTIONAL REGULATOR XRE"/>
    <property type="match status" value="1"/>
</dbReference>
<accession>A0A3E2TSC3</accession>
<dbReference type="CDD" id="cd00093">
    <property type="entry name" value="HTH_XRE"/>
    <property type="match status" value="1"/>
</dbReference>
<reference evidence="3 4" key="1">
    <citation type="submission" date="2018-08" db="EMBL/GenBank/DDBJ databases">
        <title>A genome reference for cultivated species of the human gut microbiota.</title>
        <authorList>
            <person name="Zou Y."/>
            <person name="Xue W."/>
            <person name="Luo G."/>
        </authorList>
    </citation>
    <scope>NUCLEOTIDE SEQUENCE [LARGE SCALE GENOMIC DNA]</scope>
    <source>
        <strain evidence="3 4">AF45-17</strain>
    </source>
</reference>
<sequence length="77" mass="8698">MGKIPDNMRVSLKTARELNGLKQSEAAKLIGVSTDTLGNYERGKSYPDIPILRRIEEVYGIPYDRLIFLPLDFGLTE</sequence>
<evidence type="ECO:0000313" key="4">
    <source>
        <dbReference type="Proteomes" id="UP000260773"/>
    </source>
</evidence>
<evidence type="ECO:0000256" key="1">
    <source>
        <dbReference type="ARBA" id="ARBA00023125"/>
    </source>
</evidence>
<dbReference type="GO" id="GO:0003677">
    <property type="term" value="F:DNA binding"/>
    <property type="evidence" value="ECO:0007669"/>
    <property type="project" value="UniProtKB-KW"/>
</dbReference>
<dbReference type="EMBL" id="QVEP01000004">
    <property type="protein sequence ID" value="RGB81747.1"/>
    <property type="molecule type" value="Genomic_DNA"/>
</dbReference>
<organism evidence="3 4">
    <name type="scientific">Coprococcus catus</name>
    <dbReference type="NCBI Taxonomy" id="116085"/>
    <lineage>
        <taxon>Bacteria</taxon>
        <taxon>Bacillati</taxon>
        <taxon>Bacillota</taxon>
        <taxon>Clostridia</taxon>
        <taxon>Lachnospirales</taxon>
        <taxon>Lachnospiraceae</taxon>
        <taxon>Coprococcus</taxon>
    </lineage>
</organism>
<dbReference type="PROSITE" id="PS50943">
    <property type="entry name" value="HTH_CROC1"/>
    <property type="match status" value="1"/>
</dbReference>
<dbReference type="Proteomes" id="UP000260773">
    <property type="component" value="Unassembled WGS sequence"/>
</dbReference>
<comment type="caution">
    <text evidence="3">The sequence shown here is derived from an EMBL/GenBank/DDBJ whole genome shotgun (WGS) entry which is preliminary data.</text>
</comment>
<dbReference type="Gene3D" id="1.10.260.40">
    <property type="entry name" value="lambda repressor-like DNA-binding domains"/>
    <property type="match status" value="1"/>
</dbReference>
<dbReference type="SUPFAM" id="SSF47413">
    <property type="entry name" value="lambda repressor-like DNA-binding domains"/>
    <property type="match status" value="1"/>
</dbReference>
<evidence type="ECO:0000313" key="3">
    <source>
        <dbReference type="EMBL" id="RGB81747.1"/>
    </source>
</evidence>
<protein>
    <submittedName>
        <fullName evidence="3">XRE family transcriptional regulator</fullName>
    </submittedName>
</protein>
<keyword evidence="1" id="KW-0238">DNA-binding</keyword>
<dbReference type="InterPro" id="IPR001387">
    <property type="entry name" value="Cro/C1-type_HTH"/>
</dbReference>
<dbReference type="Pfam" id="PF01381">
    <property type="entry name" value="HTH_3"/>
    <property type="match status" value="1"/>
</dbReference>
<dbReference type="PANTHER" id="PTHR46558">
    <property type="entry name" value="TRACRIPTIONAL REGULATORY PROTEIN-RELATED-RELATED"/>
    <property type="match status" value="1"/>
</dbReference>
<feature type="domain" description="HTH cro/C1-type" evidence="2">
    <location>
        <begin position="12"/>
        <end position="66"/>
    </location>
</feature>
<proteinExistence type="predicted"/>
<gene>
    <name evidence="3" type="ORF">DW070_02945</name>
</gene>
<dbReference type="AlphaFoldDB" id="A0A3E2TSC3"/>
<dbReference type="InterPro" id="IPR010982">
    <property type="entry name" value="Lambda_DNA-bd_dom_sf"/>
</dbReference>